<gene>
    <name evidence="2" type="ORF">HQ865_03810</name>
</gene>
<name>A0A7D4UEG0_9SPHI</name>
<dbReference type="Proteomes" id="UP000505355">
    <property type="component" value="Chromosome"/>
</dbReference>
<keyword evidence="2" id="KW-0560">Oxidoreductase</keyword>
<evidence type="ECO:0000259" key="1">
    <source>
        <dbReference type="Pfam" id="PF00903"/>
    </source>
</evidence>
<dbReference type="InterPro" id="IPR029068">
    <property type="entry name" value="Glyas_Bleomycin-R_OHBP_Dase"/>
</dbReference>
<dbReference type="SUPFAM" id="SSF54593">
    <property type="entry name" value="Glyoxalase/Bleomycin resistance protein/Dihydroxybiphenyl dioxygenase"/>
    <property type="match status" value="1"/>
</dbReference>
<organism evidence="2 3">
    <name type="scientific">Mucilaginibacter mali</name>
    <dbReference type="NCBI Taxonomy" id="2740462"/>
    <lineage>
        <taxon>Bacteria</taxon>
        <taxon>Pseudomonadati</taxon>
        <taxon>Bacteroidota</taxon>
        <taxon>Sphingobacteriia</taxon>
        <taxon>Sphingobacteriales</taxon>
        <taxon>Sphingobacteriaceae</taxon>
        <taxon>Mucilaginibacter</taxon>
    </lineage>
</organism>
<evidence type="ECO:0000313" key="2">
    <source>
        <dbReference type="EMBL" id="QKJ28916.1"/>
    </source>
</evidence>
<dbReference type="GO" id="GO:0051213">
    <property type="term" value="F:dioxygenase activity"/>
    <property type="evidence" value="ECO:0007669"/>
    <property type="project" value="UniProtKB-KW"/>
</dbReference>
<dbReference type="AlphaFoldDB" id="A0A7D4UEG0"/>
<protein>
    <submittedName>
        <fullName evidence="2">Extradiol dioxygenase</fullName>
    </submittedName>
</protein>
<feature type="domain" description="Glyoxalase/fosfomycin resistance/dioxygenase" evidence="1">
    <location>
        <begin position="6"/>
        <end position="127"/>
    </location>
</feature>
<dbReference type="Pfam" id="PF00903">
    <property type="entry name" value="Glyoxalase"/>
    <property type="match status" value="1"/>
</dbReference>
<dbReference type="KEGG" id="mmab:HQ865_03810"/>
<dbReference type="InterPro" id="IPR004360">
    <property type="entry name" value="Glyas_Fos-R_dOase_dom"/>
</dbReference>
<dbReference type="PANTHER" id="PTHR36503:SF2">
    <property type="entry name" value="BLR2408 PROTEIN"/>
    <property type="match status" value="1"/>
</dbReference>
<reference evidence="2 3" key="1">
    <citation type="submission" date="2020-05" db="EMBL/GenBank/DDBJ databases">
        <title>Mucilaginibacter mali sp. nov.</title>
        <authorList>
            <person name="Kim H.S."/>
            <person name="Lee K.C."/>
            <person name="Suh M.K."/>
            <person name="Kim J.-S."/>
            <person name="Han K.-I."/>
            <person name="Eom M.K."/>
            <person name="Shin Y.K."/>
            <person name="Lee J.-S."/>
        </authorList>
    </citation>
    <scope>NUCLEOTIDE SEQUENCE [LARGE SCALE GENOMIC DNA]</scope>
    <source>
        <strain evidence="2 3">G2-14</strain>
    </source>
</reference>
<evidence type="ECO:0000313" key="3">
    <source>
        <dbReference type="Proteomes" id="UP000505355"/>
    </source>
</evidence>
<sequence>MTKELWINLPVKNLKQSIEFFTAIGFSFKTDSPGYTDTMAPMIVGSKGIVVMLFQEDVFKNTCMNAVADTAKGTEVLFSFDAENREEVDATATKVEAAGGTIFAQPASVQGWMYGFAFADLDGHRWNMLHMSM</sequence>
<accession>A0A7D4UEG0</accession>
<dbReference type="Gene3D" id="3.10.180.10">
    <property type="entry name" value="2,3-Dihydroxybiphenyl 1,2-Dioxygenase, domain 1"/>
    <property type="match status" value="1"/>
</dbReference>
<keyword evidence="2" id="KW-0223">Dioxygenase</keyword>
<dbReference type="EMBL" id="CP054139">
    <property type="protein sequence ID" value="QKJ28916.1"/>
    <property type="molecule type" value="Genomic_DNA"/>
</dbReference>
<keyword evidence="3" id="KW-1185">Reference proteome</keyword>
<dbReference type="RefSeq" id="WP_173413614.1">
    <property type="nucleotide sequence ID" value="NZ_CP054139.1"/>
</dbReference>
<proteinExistence type="predicted"/>
<dbReference type="PANTHER" id="PTHR36503">
    <property type="entry name" value="BLR2520 PROTEIN"/>
    <property type="match status" value="1"/>
</dbReference>